<dbReference type="Proteomes" id="UP000594836">
    <property type="component" value="Plasmid unnamed1"/>
</dbReference>
<reference evidence="2 4" key="2">
    <citation type="submission" date="2020-12" db="EMBL/GenBank/DDBJ databases">
        <title>FDA dAtabase for Regulatory Grade micrObial Sequences (FDA-ARGOS): Supporting development and validation of Infectious Disease Dx tests.</title>
        <authorList>
            <person name="Sproer C."/>
            <person name="Gronow S."/>
            <person name="Severitt S."/>
            <person name="Schroder I."/>
            <person name="Tallon L."/>
            <person name="Sadzewicz L."/>
            <person name="Zhao X."/>
            <person name="Boylan J."/>
            <person name="Ott S."/>
            <person name="Bowen H."/>
            <person name="Vavikolanu K."/>
            <person name="Mehta A."/>
            <person name="Aluvathingal J."/>
            <person name="Nadendla S."/>
            <person name="Lowell S."/>
            <person name="Myers T."/>
            <person name="Yan Y."/>
            <person name="Sichtig H."/>
        </authorList>
    </citation>
    <scope>NUCLEOTIDE SEQUENCE [LARGE SCALE GENOMIC DNA]</scope>
    <source>
        <strain evidence="2 4">FDAARGOS_881</strain>
        <plasmid evidence="2 4">unnamed1</plasmid>
    </source>
</reference>
<dbReference type="RefSeq" id="WP_030541282.1">
    <property type="nucleotide sequence ID" value="NZ_CP065669.1"/>
</dbReference>
<dbReference type="AlphaFoldDB" id="A0A031JAT9"/>
<evidence type="ECO:0000313" key="3">
    <source>
        <dbReference type="Proteomes" id="UP000550136"/>
    </source>
</evidence>
<dbReference type="EMBL" id="CP065714">
    <property type="protein sequence ID" value="QPT10903.1"/>
    <property type="molecule type" value="Genomic_DNA"/>
</dbReference>
<name>A0A031JAT9_SPHPI</name>
<dbReference type="GeneID" id="44135269"/>
<reference evidence="1 3" key="1">
    <citation type="submission" date="2020-05" db="EMBL/GenBank/DDBJ databases">
        <title>Draft Genome Sequences of Sphingomonas sp. Isolated from the International Space Station.</title>
        <authorList>
            <person name="Bijlani S."/>
            <person name="Singh N.K."/>
            <person name="Mason C.E."/>
            <person name="Wang C.C."/>
            <person name="Venkateswaran K."/>
        </authorList>
    </citation>
    <scope>NUCLEOTIDE SEQUENCE [LARGE SCALE GENOMIC DNA]</scope>
    <source>
        <strain evidence="1 3">FKI-L5-BR-P1</strain>
    </source>
</reference>
<dbReference type="STRING" id="13689.BV96_03868"/>
<organism evidence="1 3">
    <name type="scientific">Sphingomonas paucimobilis</name>
    <name type="common">Pseudomonas paucimobilis</name>
    <dbReference type="NCBI Taxonomy" id="13689"/>
    <lineage>
        <taxon>Bacteria</taxon>
        <taxon>Pseudomonadati</taxon>
        <taxon>Pseudomonadota</taxon>
        <taxon>Alphaproteobacteria</taxon>
        <taxon>Sphingomonadales</taxon>
        <taxon>Sphingomonadaceae</taxon>
        <taxon>Sphingomonas</taxon>
    </lineage>
</organism>
<protein>
    <recommendedName>
        <fullName evidence="5">CopG family transcriptional regulator</fullName>
    </recommendedName>
</protein>
<gene>
    <name evidence="1" type="ORF">HKX06_06245</name>
    <name evidence="2" type="ORF">I6G38_20510</name>
</gene>
<sequence>MSTTRHCTVRLNRQQHDRILALATEQNCNPSEVIRAAVDAYLGTATLLTSSHRRLARISEFMQLALDVIISEQYPEFRDRIIANADKRLEQYHGA</sequence>
<geneLocation type="plasmid" evidence="2 4">
    <name>unnamed1</name>
</geneLocation>
<dbReference type="Proteomes" id="UP000550136">
    <property type="component" value="Unassembled WGS sequence"/>
</dbReference>
<accession>A0A031JAT9</accession>
<dbReference type="SUPFAM" id="SSF47598">
    <property type="entry name" value="Ribbon-helix-helix"/>
    <property type="match status" value="1"/>
</dbReference>
<dbReference type="EMBL" id="JABEOU010000020">
    <property type="protein sequence ID" value="NNG56980.1"/>
    <property type="molecule type" value="Genomic_DNA"/>
</dbReference>
<dbReference type="InterPro" id="IPR010985">
    <property type="entry name" value="Ribbon_hlx_hlx"/>
</dbReference>
<dbReference type="GO" id="GO:0006355">
    <property type="term" value="P:regulation of DNA-templated transcription"/>
    <property type="evidence" value="ECO:0007669"/>
    <property type="project" value="InterPro"/>
</dbReference>
<evidence type="ECO:0000313" key="4">
    <source>
        <dbReference type="Proteomes" id="UP000594836"/>
    </source>
</evidence>
<evidence type="ECO:0008006" key="5">
    <source>
        <dbReference type="Google" id="ProtNLM"/>
    </source>
</evidence>
<dbReference type="OrthoDB" id="7475922at2"/>
<keyword evidence="2" id="KW-0614">Plasmid</keyword>
<evidence type="ECO:0000313" key="1">
    <source>
        <dbReference type="EMBL" id="NNG56980.1"/>
    </source>
</evidence>
<evidence type="ECO:0000313" key="2">
    <source>
        <dbReference type="EMBL" id="QPT10903.1"/>
    </source>
</evidence>
<proteinExistence type="predicted"/>